<sequence>MITVATAASLSVPISIYKSTKLLTKRGAKARLRDPRSKAPQLRGKFLDVNQALEVARYDIQYLDWRPARIFLLSCSSTRRLWRFLNPLAREYKSIGTSQEGSRGFARRVGTSSQTVHISEARVATALDKLAYMETLVNDRLLQEGRSATTAE</sequence>
<dbReference type="EMBL" id="CM042889">
    <property type="protein sequence ID" value="KAI4320543.1"/>
    <property type="molecule type" value="Genomic_DNA"/>
</dbReference>
<comment type="caution">
    <text evidence="1">The sequence shown here is derived from an EMBL/GenBank/DDBJ whole genome shotgun (WGS) entry which is preliminary data.</text>
</comment>
<reference evidence="2" key="1">
    <citation type="journal article" date="2023" name="Front. Plant Sci.">
        <title>Chromosomal-level genome assembly of Melastoma candidum provides insights into trichome evolution.</title>
        <authorList>
            <person name="Zhong Y."/>
            <person name="Wu W."/>
            <person name="Sun C."/>
            <person name="Zou P."/>
            <person name="Liu Y."/>
            <person name="Dai S."/>
            <person name="Zhou R."/>
        </authorList>
    </citation>
    <scope>NUCLEOTIDE SEQUENCE [LARGE SCALE GENOMIC DNA]</scope>
</reference>
<protein>
    <submittedName>
        <fullName evidence="1">Uncharacterized protein</fullName>
    </submittedName>
</protein>
<organism evidence="1 2">
    <name type="scientific">Melastoma candidum</name>
    <dbReference type="NCBI Taxonomy" id="119954"/>
    <lineage>
        <taxon>Eukaryota</taxon>
        <taxon>Viridiplantae</taxon>
        <taxon>Streptophyta</taxon>
        <taxon>Embryophyta</taxon>
        <taxon>Tracheophyta</taxon>
        <taxon>Spermatophyta</taxon>
        <taxon>Magnoliopsida</taxon>
        <taxon>eudicotyledons</taxon>
        <taxon>Gunneridae</taxon>
        <taxon>Pentapetalae</taxon>
        <taxon>rosids</taxon>
        <taxon>malvids</taxon>
        <taxon>Myrtales</taxon>
        <taxon>Melastomataceae</taxon>
        <taxon>Melastomatoideae</taxon>
        <taxon>Melastomateae</taxon>
        <taxon>Melastoma</taxon>
    </lineage>
</organism>
<proteinExistence type="predicted"/>
<evidence type="ECO:0000313" key="1">
    <source>
        <dbReference type="EMBL" id="KAI4320543.1"/>
    </source>
</evidence>
<gene>
    <name evidence="1" type="ORF">MLD38_034012</name>
</gene>
<keyword evidence="2" id="KW-1185">Reference proteome</keyword>
<evidence type="ECO:0000313" key="2">
    <source>
        <dbReference type="Proteomes" id="UP001057402"/>
    </source>
</evidence>
<name>A0ACB9M938_9MYRT</name>
<dbReference type="Proteomes" id="UP001057402">
    <property type="component" value="Chromosome 10"/>
</dbReference>
<accession>A0ACB9M938</accession>